<protein>
    <recommendedName>
        <fullName evidence="14">Preprotein translocase subunit YajC</fullName>
    </recommendedName>
</protein>
<evidence type="ECO:0000256" key="10">
    <source>
        <dbReference type="SAM" id="MobiDB-lite"/>
    </source>
</evidence>
<dbReference type="SMART" id="SM01323">
    <property type="entry name" value="YajC"/>
    <property type="match status" value="1"/>
</dbReference>
<dbReference type="STRING" id="1423725.FC19_GL001275"/>
<feature type="transmembrane region" description="Helical" evidence="11">
    <location>
        <begin position="12"/>
        <end position="28"/>
    </location>
</feature>
<keyword evidence="3" id="KW-0813">Transport</keyword>
<evidence type="ECO:0000256" key="4">
    <source>
        <dbReference type="ARBA" id="ARBA00022475"/>
    </source>
</evidence>
<evidence type="ECO:0000256" key="5">
    <source>
        <dbReference type="ARBA" id="ARBA00022692"/>
    </source>
</evidence>
<dbReference type="PANTHER" id="PTHR33909">
    <property type="entry name" value="SEC TRANSLOCON ACCESSORY COMPLEX SUBUNIT YAJC"/>
    <property type="match status" value="1"/>
</dbReference>
<dbReference type="NCBIfam" id="TIGR00739">
    <property type="entry name" value="yajC"/>
    <property type="match status" value="1"/>
</dbReference>
<dbReference type="PANTHER" id="PTHR33909:SF1">
    <property type="entry name" value="SEC TRANSLOCON ACCESSORY COMPLEX SUBUNIT YAJC"/>
    <property type="match status" value="1"/>
</dbReference>
<evidence type="ECO:0000256" key="6">
    <source>
        <dbReference type="ARBA" id="ARBA00022927"/>
    </source>
</evidence>
<comment type="subcellular location">
    <subcellularLocation>
        <location evidence="1">Cell membrane</location>
        <topology evidence="1">Single-pass membrane protein</topology>
    </subcellularLocation>
</comment>
<evidence type="ECO:0000256" key="9">
    <source>
        <dbReference type="ARBA" id="ARBA00023136"/>
    </source>
</evidence>
<dbReference type="GO" id="GO:0015031">
    <property type="term" value="P:protein transport"/>
    <property type="evidence" value="ECO:0007669"/>
    <property type="project" value="UniProtKB-KW"/>
</dbReference>
<sequence length="129" mass="14149">MGVKKMNGSLPTIIMFVALIGLMYFMMIRPQKKQQQKRQEMMSNLKKGDAVITIGRLHGVIDSINNADHTVTLDCDGIFLTFEQSAIASVIPAKTNGGETVEKSAQTTDVQSTEKAAEENASEDEKKKS</sequence>
<evidence type="ECO:0000256" key="2">
    <source>
        <dbReference type="ARBA" id="ARBA00006742"/>
    </source>
</evidence>
<evidence type="ECO:0000313" key="13">
    <source>
        <dbReference type="Proteomes" id="UP000051015"/>
    </source>
</evidence>
<evidence type="ECO:0000256" key="3">
    <source>
        <dbReference type="ARBA" id="ARBA00022448"/>
    </source>
</evidence>
<evidence type="ECO:0000256" key="8">
    <source>
        <dbReference type="ARBA" id="ARBA00023010"/>
    </source>
</evidence>
<keyword evidence="6" id="KW-0653">Protein transport</keyword>
<gene>
    <name evidence="12" type="ORF">FC19_GL001275</name>
</gene>
<evidence type="ECO:0000256" key="1">
    <source>
        <dbReference type="ARBA" id="ARBA00004162"/>
    </source>
</evidence>
<dbReference type="InterPro" id="IPR003849">
    <property type="entry name" value="Preprotein_translocase_YajC"/>
</dbReference>
<evidence type="ECO:0008006" key="14">
    <source>
        <dbReference type="Google" id="ProtNLM"/>
    </source>
</evidence>
<dbReference type="EMBL" id="AYZD01000018">
    <property type="protein sequence ID" value="KRM95796.1"/>
    <property type="molecule type" value="Genomic_DNA"/>
</dbReference>
<evidence type="ECO:0000256" key="7">
    <source>
        <dbReference type="ARBA" id="ARBA00022989"/>
    </source>
</evidence>
<keyword evidence="4" id="KW-1003">Cell membrane</keyword>
<keyword evidence="9 11" id="KW-0472">Membrane</keyword>
<feature type="region of interest" description="Disordered" evidence="10">
    <location>
        <begin position="93"/>
        <end position="129"/>
    </location>
</feature>
<organism evidence="12 13">
    <name type="scientific">Liquorilactobacillus aquaticus DSM 21051</name>
    <dbReference type="NCBI Taxonomy" id="1423725"/>
    <lineage>
        <taxon>Bacteria</taxon>
        <taxon>Bacillati</taxon>
        <taxon>Bacillota</taxon>
        <taxon>Bacilli</taxon>
        <taxon>Lactobacillales</taxon>
        <taxon>Lactobacillaceae</taxon>
        <taxon>Liquorilactobacillus</taxon>
    </lineage>
</organism>
<comment type="caution">
    <text evidence="12">The sequence shown here is derived from an EMBL/GenBank/DDBJ whole genome shotgun (WGS) entry which is preliminary data.</text>
</comment>
<dbReference type="AlphaFoldDB" id="A0A0R2D1P6"/>
<dbReference type="Proteomes" id="UP000051015">
    <property type="component" value="Unassembled WGS sequence"/>
</dbReference>
<dbReference type="PATRIC" id="fig|1423725.3.peg.1313"/>
<keyword evidence="5 11" id="KW-0812">Transmembrane</keyword>
<feature type="compositionally biased region" description="Basic and acidic residues" evidence="10">
    <location>
        <begin position="115"/>
        <end position="129"/>
    </location>
</feature>
<evidence type="ECO:0000256" key="11">
    <source>
        <dbReference type="SAM" id="Phobius"/>
    </source>
</evidence>
<proteinExistence type="inferred from homology"/>
<comment type="similarity">
    <text evidence="2">Belongs to the YajC family.</text>
</comment>
<reference evidence="12 13" key="1">
    <citation type="journal article" date="2015" name="Genome Announc.">
        <title>Expanding the biotechnology potential of lactobacilli through comparative genomics of 213 strains and associated genera.</title>
        <authorList>
            <person name="Sun Z."/>
            <person name="Harris H.M."/>
            <person name="McCann A."/>
            <person name="Guo C."/>
            <person name="Argimon S."/>
            <person name="Zhang W."/>
            <person name="Yang X."/>
            <person name="Jeffery I.B."/>
            <person name="Cooney J.C."/>
            <person name="Kagawa T.F."/>
            <person name="Liu W."/>
            <person name="Song Y."/>
            <person name="Salvetti E."/>
            <person name="Wrobel A."/>
            <person name="Rasinkangas P."/>
            <person name="Parkhill J."/>
            <person name="Rea M.C."/>
            <person name="O'Sullivan O."/>
            <person name="Ritari J."/>
            <person name="Douillard F.P."/>
            <person name="Paul Ross R."/>
            <person name="Yang R."/>
            <person name="Briner A.E."/>
            <person name="Felis G.E."/>
            <person name="de Vos W.M."/>
            <person name="Barrangou R."/>
            <person name="Klaenhammer T.R."/>
            <person name="Caufield P.W."/>
            <person name="Cui Y."/>
            <person name="Zhang H."/>
            <person name="O'Toole P.W."/>
        </authorList>
    </citation>
    <scope>NUCLEOTIDE SEQUENCE [LARGE SCALE GENOMIC DNA]</scope>
    <source>
        <strain evidence="12 13">DSM 21051</strain>
    </source>
</reference>
<feature type="compositionally biased region" description="Polar residues" evidence="10">
    <location>
        <begin position="103"/>
        <end position="114"/>
    </location>
</feature>
<keyword evidence="7 11" id="KW-1133">Transmembrane helix</keyword>
<evidence type="ECO:0000313" key="12">
    <source>
        <dbReference type="EMBL" id="KRM95796.1"/>
    </source>
</evidence>
<keyword evidence="8" id="KW-0811">Translocation</keyword>
<dbReference type="Pfam" id="PF02699">
    <property type="entry name" value="YajC"/>
    <property type="match status" value="1"/>
</dbReference>
<keyword evidence="13" id="KW-1185">Reference proteome</keyword>
<dbReference type="PRINTS" id="PR01853">
    <property type="entry name" value="YAJCTRNLCASE"/>
</dbReference>
<accession>A0A0R2D1P6</accession>
<dbReference type="GO" id="GO:0005886">
    <property type="term" value="C:plasma membrane"/>
    <property type="evidence" value="ECO:0007669"/>
    <property type="project" value="UniProtKB-SubCell"/>
</dbReference>
<name>A0A0R2D1P6_9LACO</name>